<dbReference type="Proteomes" id="UP000256988">
    <property type="component" value="Unassembled WGS sequence"/>
</dbReference>
<evidence type="ECO:0000256" key="1">
    <source>
        <dbReference type="ARBA" id="ARBA00004651"/>
    </source>
</evidence>
<feature type="transmembrane region" description="Helical" evidence="8">
    <location>
        <begin position="162"/>
        <end position="184"/>
    </location>
</feature>
<gene>
    <name evidence="10" type="ORF">DFO60_2185</name>
</gene>
<comment type="subcellular location">
    <subcellularLocation>
        <location evidence="1">Cell membrane</location>
        <topology evidence="1">Multi-pass membrane protein</topology>
    </subcellularLocation>
</comment>
<feature type="domain" description="RCK C-terminal" evidence="9">
    <location>
        <begin position="292"/>
        <end position="380"/>
    </location>
</feature>
<feature type="transmembrane region" description="Helical" evidence="8">
    <location>
        <begin position="120"/>
        <end position="142"/>
    </location>
</feature>
<dbReference type="InterPro" id="IPR050144">
    <property type="entry name" value="AAE_transporter"/>
</dbReference>
<name>A0A3D9END3_ECTOL</name>
<dbReference type="EMBL" id="QRDL01000003">
    <property type="protein sequence ID" value="RED04527.1"/>
    <property type="molecule type" value="Genomic_DNA"/>
</dbReference>
<dbReference type="InterPro" id="IPR006512">
    <property type="entry name" value="YidE_YbjL"/>
</dbReference>
<accession>A0A3D9END3</accession>
<evidence type="ECO:0000259" key="9">
    <source>
        <dbReference type="PROSITE" id="PS51202"/>
    </source>
</evidence>
<dbReference type="NCBIfam" id="TIGR01625">
    <property type="entry name" value="YidE_YbjL_dupl"/>
    <property type="match status" value="1"/>
</dbReference>
<evidence type="ECO:0000313" key="11">
    <source>
        <dbReference type="Proteomes" id="UP000256988"/>
    </source>
</evidence>
<protein>
    <submittedName>
        <fullName evidence="10">Aspartate-alanine antiporter</fullName>
    </submittedName>
</protein>
<dbReference type="GO" id="GO:0005886">
    <property type="term" value="C:plasma membrane"/>
    <property type="evidence" value="ECO:0007669"/>
    <property type="project" value="UniProtKB-SubCell"/>
</dbReference>
<evidence type="ECO:0000256" key="7">
    <source>
        <dbReference type="ARBA" id="ARBA00023136"/>
    </source>
</evidence>
<dbReference type="Pfam" id="PF02080">
    <property type="entry name" value="TrkA_C"/>
    <property type="match status" value="2"/>
</dbReference>
<evidence type="ECO:0000256" key="3">
    <source>
        <dbReference type="ARBA" id="ARBA00022448"/>
    </source>
</evidence>
<feature type="transmembrane region" description="Helical" evidence="8">
    <location>
        <begin position="390"/>
        <end position="408"/>
    </location>
</feature>
<evidence type="ECO:0000256" key="8">
    <source>
        <dbReference type="SAM" id="Phobius"/>
    </source>
</evidence>
<dbReference type="Gene3D" id="3.30.70.1450">
    <property type="entry name" value="Regulator of K+ conductance, C-terminal domain"/>
    <property type="match status" value="2"/>
</dbReference>
<dbReference type="Pfam" id="PF06826">
    <property type="entry name" value="Asp-Al_Ex"/>
    <property type="match status" value="2"/>
</dbReference>
<dbReference type="RefSeq" id="WP_115945940.1">
    <property type="nucleotide sequence ID" value="NZ_QRDL01000003.1"/>
</dbReference>
<feature type="transmembrane region" description="Helical" evidence="8">
    <location>
        <begin position="12"/>
        <end position="31"/>
    </location>
</feature>
<keyword evidence="7 8" id="KW-0472">Membrane</keyword>
<feature type="transmembrane region" description="Helical" evidence="8">
    <location>
        <begin position="478"/>
        <end position="500"/>
    </location>
</feature>
<dbReference type="NCBIfam" id="TIGR03802">
    <property type="entry name" value="Asp_Ala_antiprt"/>
    <property type="match status" value="1"/>
</dbReference>
<organism evidence="10 11">
    <name type="scientific">Ectopseudomonas oleovorans</name>
    <name type="common">Pseudomonas oleovorans</name>
    <dbReference type="NCBI Taxonomy" id="301"/>
    <lineage>
        <taxon>Bacteria</taxon>
        <taxon>Pseudomonadati</taxon>
        <taxon>Pseudomonadota</taxon>
        <taxon>Gammaproteobacteria</taxon>
        <taxon>Pseudomonadales</taxon>
        <taxon>Pseudomonadaceae</taxon>
        <taxon>Ectopseudomonas</taxon>
    </lineage>
</organism>
<evidence type="ECO:0000256" key="2">
    <source>
        <dbReference type="ARBA" id="ARBA00009854"/>
    </source>
</evidence>
<dbReference type="PROSITE" id="PS51202">
    <property type="entry name" value="RCK_C"/>
    <property type="match status" value="1"/>
</dbReference>
<dbReference type="PANTHER" id="PTHR30445">
    <property type="entry name" value="K(+)_H(+) ANTIPORTER SUBUNIT KHTT"/>
    <property type="match status" value="1"/>
</dbReference>
<feature type="transmembrane region" description="Helical" evidence="8">
    <location>
        <begin position="93"/>
        <end position="113"/>
    </location>
</feature>
<evidence type="ECO:0000256" key="5">
    <source>
        <dbReference type="ARBA" id="ARBA00022692"/>
    </source>
</evidence>
<feature type="transmembrane region" description="Helical" evidence="8">
    <location>
        <begin position="37"/>
        <end position="56"/>
    </location>
</feature>
<sequence>MEYLRQILNQAPELALFLSLAIGYWVGSIQFGKFQLGGVAGSLLVAVVISQIGISIDNGIKSVLFALFIYAVGFESGPQFFRSLGRQSLREIVLAAVMALSGLLTVIACARLFGLDKGIAAGIAAGSMTQSAIIGTASAAIAKLDLPLEQIQTLQGNVAVGYAVTYIFGSFGAIILCVNVLPWFMRRSIRDDATQAEAELLAGAKVYGPGELPAIPPLVGRLYRIDQAAGQTVAQLEVSDQGDPQAALTIERIKRGGALVGVTPTTVLEAGDVVLVVGRRAGVVAIAGRLGAELQSSPDMDVVVVQRDVSLDNPTFVGRRVAEIRQAASQALRHGVYVVGVKRAGRPLALEPDTVIEAGDLVTLYGTPDDIQRVAQQVGSIIVPSDKTDFVFHGFGLAVGLLIGLVVIRLGAIPLTLGSGGGALIAGLVFGWYRSRHLTRGNLPLPASTLLRDLGLAGFVAVVGLQSGRQAVETIATQGLSIFLIGVVVCVVPIVITILVGRYVLRYRNLALFAGAVAGARSANPAFGEVLDKAGNSIPTVPFAVTYAMANVFLTLLGPLVVAFA</sequence>
<feature type="transmembrane region" description="Helical" evidence="8">
    <location>
        <begin position="544"/>
        <end position="564"/>
    </location>
</feature>
<feature type="transmembrane region" description="Helical" evidence="8">
    <location>
        <begin position="63"/>
        <end position="81"/>
    </location>
</feature>
<evidence type="ECO:0000256" key="6">
    <source>
        <dbReference type="ARBA" id="ARBA00022989"/>
    </source>
</evidence>
<dbReference type="GO" id="GO:0006813">
    <property type="term" value="P:potassium ion transport"/>
    <property type="evidence" value="ECO:0007669"/>
    <property type="project" value="InterPro"/>
</dbReference>
<dbReference type="InterPro" id="IPR022457">
    <property type="entry name" value="Asp_Ala_antiprt"/>
</dbReference>
<dbReference type="InterPro" id="IPR006037">
    <property type="entry name" value="RCK_C"/>
</dbReference>
<evidence type="ECO:0000256" key="4">
    <source>
        <dbReference type="ARBA" id="ARBA00022475"/>
    </source>
</evidence>
<keyword evidence="6 8" id="KW-1133">Transmembrane helix</keyword>
<proteinExistence type="inferred from homology"/>
<keyword evidence="4" id="KW-1003">Cell membrane</keyword>
<feature type="transmembrane region" description="Helical" evidence="8">
    <location>
        <begin position="414"/>
        <end position="433"/>
    </location>
</feature>
<comment type="similarity">
    <text evidence="2">Belongs to the AAE transporter (TC 2.A.81) family.</text>
</comment>
<dbReference type="PANTHER" id="PTHR30445:SF9">
    <property type="match status" value="1"/>
</dbReference>
<dbReference type="SUPFAM" id="SSF116726">
    <property type="entry name" value="TrkA C-terminal domain-like"/>
    <property type="match status" value="2"/>
</dbReference>
<dbReference type="GO" id="GO:0008324">
    <property type="term" value="F:monoatomic cation transmembrane transporter activity"/>
    <property type="evidence" value="ECO:0007669"/>
    <property type="project" value="InterPro"/>
</dbReference>
<comment type="caution">
    <text evidence="10">The sequence shown here is derived from an EMBL/GenBank/DDBJ whole genome shotgun (WGS) entry which is preliminary data.</text>
</comment>
<dbReference type="InterPro" id="IPR036721">
    <property type="entry name" value="RCK_C_sf"/>
</dbReference>
<dbReference type="AlphaFoldDB" id="A0A3D9END3"/>
<evidence type="ECO:0000313" key="10">
    <source>
        <dbReference type="EMBL" id="RED04527.1"/>
    </source>
</evidence>
<keyword evidence="3" id="KW-0813">Transport</keyword>
<reference evidence="10 11" key="1">
    <citation type="submission" date="2018-07" db="EMBL/GenBank/DDBJ databases">
        <title>Genome sequencing of rice bacterial endophytes.</title>
        <authorList>
            <person name="Venturi V."/>
        </authorList>
    </citation>
    <scope>NUCLEOTIDE SEQUENCE [LARGE SCALE GENOMIC DNA]</scope>
    <source>
        <strain evidence="10 11">AG1002</strain>
    </source>
</reference>
<keyword evidence="5 8" id="KW-0812">Transmembrane</keyword>